<accession>A0ABN7J2W9</accession>
<evidence type="ECO:0008006" key="3">
    <source>
        <dbReference type="Google" id="ProtNLM"/>
    </source>
</evidence>
<gene>
    <name evidence="1" type="ORF">JKIAZH3_G9344</name>
</gene>
<evidence type="ECO:0000313" key="1">
    <source>
        <dbReference type="EMBL" id="CAD6939783.1"/>
    </source>
</evidence>
<proteinExistence type="predicted"/>
<organism evidence="1 2">
    <name type="scientific">Tilletia caries</name>
    <name type="common">wheat bunt fungus</name>
    <dbReference type="NCBI Taxonomy" id="13290"/>
    <lineage>
        <taxon>Eukaryota</taxon>
        <taxon>Fungi</taxon>
        <taxon>Dikarya</taxon>
        <taxon>Basidiomycota</taxon>
        <taxon>Ustilaginomycotina</taxon>
        <taxon>Exobasidiomycetes</taxon>
        <taxon>Tilletiales</taxon>
        <taxon>Tilletiaceae</taxon>
        <taxon>Tilletia</taxon>
    </lineage>
</organism>
<protein>
    <recommendedName>
        <fullName evidence="3">NAD(P)-binding domain-containing protein</fullName>
    </recommendedName>
</protein>
<name>A0ABN7J2W9_9BASI</name>
<keyword evidence="2" id="KW-1185">Reference proteome</keyword>
<evidence type="ECO:0000313" key="2">
    <source>
        <dbReference type="Proteomes" id="UP000836402"/>
    </source>
</evidence>
<sequence length="214" mass="23762">MKLLWGPELRMHSIHTADWASAAWKLACWMAQRGRDVADAEAGEYIARVEYTGKDEDEVKRLAANNKDMCPRDRVPRAPVFNVVDEDNTDQRKILDVVGQAFKVETGFVNAAITAWAKVNFSGVVDDINAKHLEMVVELVKHIKDPGYVDGTSPLTCVLEADLLVNRALALDGSKITRITGWKPTQHLSTEALLAIRSEFNTQAPEAWPPLVGQ</sequence>
<dbReference type="Proteomes" id="UP000836402">
    <property type="component" value="Unassembled WGS sequence"/>
</dbReference>
<dbReference type="EMBL" id="CAJHJG010004266">
    <property type="protein sequence ID" value="CAD6939783.1"/>
    <property type="molecule type" value="Genomic_DNA"/>
</dbReference>
<reference evidence="1" key="1">
    <citation type="submission" date="2020-10" db="EMBL/GenBank/DDBJ databases">
        <authorList>
            <person name="Sedaghatjoo S."/>
        </authorList>
    </citation>
    <scope>NUCLEOTIDE SEQUENCE</scope>
    <source>
        <strain evidence="1">AZH3</strain>
    </source>
</reference>
<comment type="caution">
    <text evidence="1">The sequence shown here is derived from an EMBL/GenBank/DDBJ whole genome shotgun (WGS) entry which is preliminary data.</text>
</comment>